<dbReference type="InterPro" id="IPR013654">
    <property type="entry name" value="PAS_2"/>
</dbReference>
<keyword evidence="4" id="KW-0808">Transferase</keyword>
<dbReference type="GO" id="GO:0005524">
    <property type="term" value="F:ATP binding"/>
    <property type="evidence" value="ECO:0007669"/>
    <property type="project" value="UniProtKB-KW"/>
</dbReference>
<dbReference type="Pfam" id="PF08446">
    <property type="entry name" value="PAS_2"/>
    <property type="match status" value="1"/>
</dbReference>
<evidence type="ECO:0000256" key="3">
    <source>
        <dbReference type="ARBA" id="ARBA00022606"/>
    </source>
</evidence>
<keyword evidence="5" id="KW-0547">Nucleotide-binding</keyword>
<dbReference type="Proteomes" id="UP001147782">
    <property type="component" value="Unassembled WGS sequence"/>
</dbReference>
<dbReference type="SUPFAM" id="SSF47384">
    <property type="entry name" value="Homodimeric domain of signal transducing histidine kinase"/>
    <property type="match status" value="1"/>
</dbReference>
<name>A0A9W9V4U8_9EURO</name>
<evidence type="ECO:0000313" key="12">
    <source>
        <dbReference type="EMBL" id="KAJ5368772.1"/>
    </source>
</evidence>
<evidence type="ECO:0000256" key="8">
    <source>
        <dbReference type="ARBA" id="ARBA00022991"/>
    </source>
</evidence>
<dbReference type="InterPro" id="IPR035965">
    <property type="entry name" value="PAS-like_dom_sf"/>
</dbReference>
<reference evidence="12" key="1">
    <citation type="submission" date="2022-11" db="EMBL/GenBank/DDBJ databases">
        <authorList>
            <person name="Petersen C."/>
        </authorList>
    </citation>
    <scope>NUCLEOTIDE SEQUENCE</scope>
    <source>
        <strain evidence="12">IBT 29864</strain>
    </source>
</reference>
<gene>
    <name evidence="12" type="ORF">N7496_008532</name>
</gene>
<dbReference type="PRINTS" id="PR01033">
    <property type="entry name" value="PHYTOCHROME"/>
</dbReference>
<dbReference type="InterPro" id="IPR013515">
    <property type="entry name" value="Phytochrome_cen-reg"/>
</dbReference>
<dbReference type="InterPro" id="IPR036097">
    <property type="entry name" value="HisK_dim/P_sf"/>
</dbReference>
<feature type="domain" description="Phytochrome chromophore attachment site" evidence="11">
    <location>
        <begin position="269"/>
        <end position="431"/>
    </location>
</feature>
<dbReference type="RefSeq" id="XP_056553514.1">
    <property type="nucleotide sequence ID" value="XM_056701451.1"/>
</dbReference>
<dbReference type="GO" id="GO:0000155">
    <property type="term" value="F:phosphorelay sensor kinase activity"/>
    <property type="evidence" value="ECO:0007669"/>
    <property type="project" value="InterPro"/>
</dbReference>
<dbReference type="PROSITE" id="PS50046">
    <property type="entry name" value="PHYTOCHROME_2"/>
    <property type="match status" value="1"/>
</dbReference>
<keyword evidence="7" id="KW-0067">ATP-binding</keyword>
<accession>A0A9W9V4U8</accession>
<dbReference type="SUPFAM" id="SSF55781">
    <property type="entry name" value="GAF domain-like"/>
    <property type="match status" value="2"/>
</dbReference>
<dbReference type="GO" id="GO:0006355">
    <property type="term" value="P:regulation of DNA-templated transcription"/>
    <property type="evidence" value="ECO:0007669"/>
    <property type="project" value="InterPro"/>
</dbReference>
<sequence length="767" mass="86384">MSTQYREVCQERLLENNGQLLKDSGFQPSSYQVYDASASHSYVTARFKHLMTEDGHAVITGRDATSFQYCGDEPIQIPGAIQSFGVMIALQEEAANRLVVRVVSENSYELIGYSAAHLFELESFCDILCIDQAEELLKHVKFARDNVLNLSVDGPEVFSLAIVSTSGEMRHFWCASHIAQARNELIICELELKDDKINPLNDNGPTCPPYPICTLGYLPTIEQFSASTTVVSQPLRMLHSLRHCKDEAAVVEVFSLLSQIQEQLGSISDLDTLLNTATGVIKDITGFHKVLIYQFNGMWNGRVVAELVDPRATVDFYKGLHFPSSDIPAQARELYMINKVRLIYDRDQETSRLVCRTLEDLEMPLDMTHSYLRAISPIHIKYLTNMEIRSSMSISITSRDKLWGLISCHSYGNKGIRVAFPIRKMCRLVGDIISRKIESLSDASQIQARELLSTLPSQTNLSRYIITSPDDLMQLFDADYAAISLCDERKIISKETESPEVLTILAFLSAQELNSVVASHNITNDFQGLRYPPGINTISGMLYMPLSADGRDFMVFLRKGQEAEITWGGNPYYTTKLKETANHLEPRNSFAAWRETIRGQSREWSKDDLDTAAVLCLVYGKFIKVRRHTDSALRDSYIIKVLLENPAHMFHSPLNAIIEDLETSLRGALDADTQESLERSYPASRSLVFIINDLLDMSNTKKGQNLASLTREQHGFTDLGIPSSEFNLGIHAWCIDVIYEPPSKLNPDIQGFFLVEWQTFSLQGQSM</sequence>
<organism evidence="12 13">
    <name type="scientific">Penicillium cataractarum</name>
    <dbReference type="NCBI Taxonomy" id="2100454"/>
    <lineage>
        <taxon>Eukaryota</taxon>
        <taxon>Fungi</taxon>
        <taxon>Dikarya</taxon>
        <taxon>Ascomycota</taxon>
        <taxon>Pezizomycotina</taxon>
        <taxon>Eurotiomycetes</taxon>
        <taxon>Eurotiomycetidae</taxon>
        <taxon>Eurotiales</taxon>
        <taxon>Aspergillaceae</taxon>
        <taxon>Penicillium</taxon>
    </lineage>
</organism>
<reference evidence="12" key="2">
    <citation type="journal article" date="2023" name="IMA Fungus">
        <title>Comparative genomic study of the Penicillium genus elucidates a diverse pangenome and 15 lateral gene transfer events.</title>
        <authorList>
            <person name="Petersen C."/>
            <person name="Sorensen T."/>
            <person name="Nielsen M.R."/>
            <person name="Sondergaard T.E."/>
            <person name="Sorensen J.L."/>
            <person name="Fitzpatrick D.A."/>
            <person name="Frisvad J.C."/>
            <person name="Nielsen K.L."/>
        </authorList>
    </citation>
    <scope>NUCLEOTIDE SEQUENCE</scope>
    <source>
        <strain evidence="12">IBT 29864</strain>
    </source>
</reference>
<evidence type="ECO:0000256" key="6">
    <source>
        <dbReference type="ARBA" id="ARBA00022777"/>
    </source>
</evidence>
<dbReference type="PANTHER" id="PTHR43065">
    <property type="entry name" value="SENSOR HISTIDINE KINASE"/>
    <property type="match status" value="1"/>
</dbReference>
<dbReference type="PANTHER" id="PTHR43065:SF10">
    <property type="entry name" value="PEROXIDE STRESS-ACTIVATED HISTIDINE KINASE MAK3"/>
    <property type="match status" value="1"/>
</dbReference>
<dbReference type="Pfam" id="PF00360">
    <property type="entry name" value="PHY"/>
    <property type="match status" value="1"/>
</dbReference>
<keyword evidence="2" id="KW-0597">Phosphoprotein</keyword>
<evidence type="ECO:0000256" key="7">
    <source>
        <dbReference type="ARBA" id="ARBA00022840"/>
    </source>
</evidence>
<dbReference type="GO" id="GO:0009584">
    <property type="term" value="P:detection of visible light"/>
    <property type="evidence" value="ECO:0007669"/>
    <property type="project" value="InterPro"/>
</dbReference>
<keyword evidence="10" id="KW-0675">Receptor</keyword>
<evidence type="ECO:0000256" key="5">
    <source>
        <dbReference type="ARBA" id="ARBA00022741"/>
    </source>
</evidence>
<keyword evidence="9" id="KW-0902">Two-component regulatory system</keyword>
<evidence type="ECO:0000313" key="13">
    <source>
        <dbReference type="Proteomes" id="UP001147782"/>
    </source>
</evidence>
<dbReference type="Gene3D" id="3.30.450.270">
    <property type="match status" value="1"/>
</dbReference>
<dbReference type="SUPFAM" id="SSF55785">
    <property type="entry name" value="PYP-like sensor domain (PAS domain)"/>
    <property type="match status" value="1"/>
</dbReference>
<evidence type="ECO:0000259" key="11">
    <source>
        <dbReference type="PROSITE" id="PS50046"/>
    </source>
</evidence>
<evidence type="ECO:0000256" key="2">
    <source>
        <dbReference type="ARBA" id="ARBA00022553"/>
    </source>
</evidence>
<protein>
    <submittedName>
        <fullName evidence="12">CheY-like superfamily</fullName>
    </submittedName>
</protein>
<dbReference type="OrthoDB" id="2015534at2759"/>
<evidence type="ECO:0000256" key="9">
    <source>
        <dbReference type="ARBA" id="ARBA00023012"/>
    </source>
</evidence>
<proteinExistence type="predicted"/>
<dbReference type="InterPro" id="IPR029016">
    <property type="entry name" value="GAF-like_dom_sf"/>
</dbReference>
<dbReference type="AlphaFoldDB" id="A0A9W9V4U8"/>
<keyword evidence="6" id="KW-0418">Kinase</keyword>
<keyword evidence="8" id="KW-0157">Chromophore</keyword>
<dbReference type="Pfam" id="PF01590">
    <property type="entry name" value="GAF"/>
    <property type="match status" value="1"/>
</dbReference>
<dbReference type="InterPro" id="IPR016132">
    <property type="entry name" value="Phyto_chromo_attachment"/>
</dbReference>
<dbReference type="Gene3D" id="1.10.287.130">
    <property type="match status" value="1"/>
</dbReference>
<keyword evidence="3" id="KW-0716">Sensory transduction</keyword>
<dbReference type="GeneID" id="81440630"/>
<dbReference type="EMBL" id="JAPZBS010000007">
    <property type="protein sequence ID" value="KAJ5368772.1"/>
    <property type="molecule type" value="Genomic_DNA"/>
</dbReference>
<evidence type="ECO:0000256" key="4">
    <source>
        <dbReference type="ARBA" id="ARBA00022679"/>
    </source>
</evidence>
<evidence type="ECO:0000256" key="10">
    <source>
        <dbReference type="ARBA" id="ARBA00023170"/>
    </source>
</evidence>
<dbReference type="GO" id="GO:0009881">
    <property type="term" value="F:photoreceptor activity"/>
    <property type="evidence" value="ECO:0007669"/>
    <property type="project" value="UniProtKB-KW"/>
</dbReference>
<dbReference type="InterPro" id="IPR003018">
    <property type="entry name" value="GAF"/>
</dbReference>
<evidence type="ECO:0000256" key="1">
    <source>
        <dbReference type="ARBA" id="ARBA00022543"/>
    </source>
</evidence>
<keyword evidence="13" id="KW-1185">Reference proteome</keyword>
<dbReference type="Gene3D" id="3.30.450.20">
    <property type="entry name" value="PAS domain"/>
    <property type="match status" value="2"/>
</dbReference>
<dbReference type="InterPro" id="IPR043150">
    <property type="entry name" value="Phytochrome_PHY_sf"/>
</dbReference>
<keyword evidence="1" id="KW-0600">Photoreceptor protein</keyword>
<dbReference type="Gene3D" id="3.30.450.40">
    <property type="match status" value="1"/>
</dbReference>
<comment type="caution">
    <text evidence="12">The sequence shown here is derived from an EMBL/GenBank/DDBJ whole genome shotgun (WGS) entry which is preliminary data.</text>
</comment>
<dbReference type="InterPro" id="IPR001294">
    <property type="entry name" value="Phytochrome"/>
</dbReference>